<reference evidence="2 3" key="1">
    <citation type="journal article" date="2013" name="Nature">
        <title>Insights into bilaterian evolution from three spiralian genomes.</title>
        <authorList>
            <person name="Simakov O."/>
            <person name="Marletaz F."/>
            <person name="Cho S.J."/>
            <person name="Edsinger-Gonzales E."/>
            <person name="Havlak P."/>
            <person name="Hellsten U."/>
            <person name="Kuo D.H."/>
            <person name="Larsson T."/>
            <person name="Lv J."/>
            <person name="Arendt D."/>
            <person name="Savage R."/>
            <person name="Osoegawa K."/>
            <person name="de Jong P."/>
            <person name="Grimwood J."/>
            <person name="Chapman J.A."/>
            <person name="Shapiro H."/>
            <person name="Aerts A."/>
            <person name="Otillar R.P."/>
            <person name="Terry A.Y."/>
            <person name="Boore J.L."/>
            <person name="Grigoriev I.V."/>
            <person name="Lindberg D.R."/>
            <person name="Seaver E.C."/>
            <person name="Weisblat D.A."/>
            <person name="Putnam N.H."/>
            <person name="Rokhsar D.S."/>
        </authorList>
    </citation>
    <scope>NUCLEOTIDE SEQUENCE [LARGE SCALE GENOMIC DNA]</scope>
</reference>
<evidence type="ECO:0000256" key="1">
    <source>
        <dbReference type="SAM" id="SignalP"/>
    </source>
</evidence>
<evidence type="ECO:0000313" key="2">
    <source>
        <dbReference type="EMBL" id="ESO93610.1"/>
    </source>
</evidence>
<keyword evidence="3" id="KW-1185">Reference proteome</keyword>
<proteinExistence type="predicted"/>
<organism evidence="2 3">
    <name type="scientific">Lottia gigantea</name>
    <name type="common">Giant owl limpet</name>
    <dbReference type="NCBI Taxonomy" id="225164"/>
    <lineage>
        <taxon>Eukaryota</taxon>
        <taxon>Metazoa</taxon>
        <taxon>Spiralia</taxon>
        <taxon>Lophotrochozoa</taxon>
        <taxon>Mollusca</taxon>
        <taxon>Gastropoda</taxon>
        <taxon>Patellogastropoda</taxon>
        <taxon>Lottioidea</taxon>
        <taxon>Lottiidae</taxon>
        <taxon>Lottia</taxon>
    </lineage>
</organism>
<dbReference type="HOGENOM" id="CLU_1984088_0_0_1"/>
<protein>
    <submittedName>
        <fullName evidence="2">Uncharacterized protein</fullName>
    </submittedName>
</protein>
<dbReference type="RefSeq" id="XP_009055803.1">
    <property type="nucleotide sequence ID" value="XM_009057555.1"/>
</dbReference>
<dbReference type="GeneID" id="20248999"/>
<dbReference type="KEGG" id="lgi:LOTGIDRAFT_232649"/>
<dbReference type="AlphaFoldDB" id="V4AEN5"/>
<accession>V4AEN5</accession>
<evidence type="ECO:0000313" key="3">
    <source>
        <dbReference type="Proteomes" id="UP000030746"/>
    </source>
</evidence>
<dbReference type="EMBL" id="KB201891">
    <property type="protein sequence ID" value="ESO93610.1"/>
    <property type="molecule type" value="Genomic_DNA"/>
</dbReference>
<dbReference type="CTD" id="20248999"/>
<name>V4AEN5_LOTGI</name>
<feature type="signal peptide" evidence="1">
    <location>
        <begin position="1"/>
        <end position="23"/>
    </location>
</feature>
<sequence>MKSAVILGLACLLVVLLHHSADAVCVYLCLSSVVYKRTEMSDPRQDVVVGDDVGPSRVLTLTIPRDVIVFPVPASGAMSVSADAVQEAVDFGTRKNVSPVNHGKVAVVADADKIHSNLTMYNICLL</sequence>
<gene>
    <name evidence="2" type="ORF">LOTGIDRAFT_232649</name>
</gene>
<feature type="chain" id="PRO_5004717112" evidence="1">
    <location>
        <begin position="24"/>
        <end position="126"/>
    </location>
</feature>
<keyword evidence="1" id="KW-0732">Signal</keyword>
<dbReference type="Proteomes" id="UP000030746">
    <property type="component" value="Unassembled WGS sequence"/>
</dbReference>